<gene>
    <name evidence="1" type="ORF">PT974_05847</name>
</gene>
<accession>A0ABR0SJX1</accession>
<dbReference type="Proteomes" id="UP001338125">
    <property type="component" value="Unassembled WGS sequence"/>
</dbReference>
<keyword evidence="2" id="KW-1185">Reference proteome</keyword>
<evidence type="ECO:0000313" key="2">
    <source>
        <dbReference type="Proteomes" id="UP001338125"/>
    </source>
</evidence>
<comment type="caution">
    <text evidence="1">The sequence shown here is derived from an EMBL/GenBank/DDBJ whole genome shotgun (WGS) entry which is preliminary data.</text>
</comment>
<organism evidence="1 2">
    <name type="scientific">Cladobotryum mycophilum</name>
    <dbReference type="NCBI Taxonomy" id="491253"/>
    <lineage>
        <taxon>Eukaryota</taxon>
        <taxon>Fungi</taxon>
        <taxon>Dikarya</taxon>
        <taxon>Ascomycota</taxon>
        <taxon>Pezizomycotina</taxon>
        <taxon>Sordariomycetes</taxon>
        <taxon>Hypocreomycetidae</taxon>
        <taxon>Hypocreales</taxon>
        <taxon>Hypocreaceae</taxon>
        <taxon>Cladobotryum</taxon>
    </lineage>
</organism>
<evidence type="ECO:0000313" key="1">
    <source>
        <dbReference type="EMBL" id="KAK5992443.1"/>
    </source>
</evidence>
<dbReference type="EMBL" id="JAVFKD010000012">
    <property type="protein sequence ID" value="KAK5992443.1"/>
    <property type="molecule type" value="Genomic_DNA"/>
</dbReference>
<protein>
    <submittedName>
        <fullName evidence="1">Uncharacterized protein</fullName>
    </submittedName>
</protein>
<sequence length="223" mass="26416">MAGDGLPQVPSWVRHMRMFEYLLCRRVCRARPMDYTQEYIVLIHDLVGAFDSDHWSLQSFLHDMRSAYTILGIEDIDPTDPRPSNDLMPRIPKYKVDALKSVPAYRDNEPFGYMLRLADQLYNMVRTEVKLPYKYIAEVVKELGLHPLHLTESEKHLMSATTKEARRTYLEDRVEVLERREEMMAYQVQRATETISLYSETNQELARRLAERWRKLTDDTEKK</sequence>
<reference evidence="1 2" key="1">
    <citation type="submission" date="2024-01" db="EMBL/GenBank/DDBJ databases">
        <title>Complete genome of Cladobotryum mycophilum ATHUM6906.</title>
        <authorList>
            <person name="Christinaki A.C."/>
            <person name="Myridakis A.I."/>
            <person name="Kouvelis V.N."/>
        </authorList>
    </citation>
    <scope>NUCLEOTIDE SEQUENCE [LARGE SCALE GENOMIC DNA]</scope>
    <source>
        <strain evidence="1 2">ATHUM6906</strain>
    </source>
</reference>
<proteinExistence type="predicted"/>
<name>A0ABR0SJX1_9HYPO</name>